<feature type="compositionally biased region" description="Basic and acidic residues" evidence="3">
    <location>
        <begin position="233"/>
        <end position="244"/>
    </location>
</feature>
<organism evidence="5 6">
    <name type="scientific">Regulus satrapa</name>
    <name type="common">Golden-crowned kinglet</name>
    <dbReference type="NCBI Taxonomy" id="13245"/>
    <lineage>
        <taxon>Eukaryota</taxon>
        <taxon>Metazoa</taxon>
        <taxon>Chordata</taxon>
        <taxon>Craniata</taxon>
        <taxon>Vertebrata</taxon>
        <taxon>Euteleostomi</taxon>
        <taxon>Archelosauria</taxon>
        <taxon>Archosauria</taxon>
        <taxon>Dinosauria</taxon>
        <taxon>Saurischia</taxon>
        <taxon>Theropoda</taxon>
        <taxon>Coelurosauria</taxon>
        <taxon>Aves</taxon>
        <taxon>Neognathae</taxon>
        <taxon>Neoaves</taxon>
        <taxon>Telluraves</taxon>
        <taxon>Australaves</taxon>
        <taxon>Passeriformes</taxon>
        <taxon>Regulidae</taxon>
        <taxon>Regulus</taxon>
    </lineage>
</organism>
<evidence type="ECO:0000313" key="6">
    <source>
        <dbReference type="Proteomes" id="UP000529728"/>
    </source>
</evidence>
<dbReference type="EMBL" id="VWZN01006326">
    <property type="protein sequence ID" value="NWR44464.1"/>
    <property type="molecule type" value="Genomic_DNA"/>
</dbReference>
<keyword evidence="1" id="KW-0378">Hydrolase</keyword>
<feature type="compositionally biased region" description="Basic and acidic residues" evidence="3">
    <location>
        <begin position="322"/>
        <end position="332"/>
    </location>
</feature>
<evidence type="ECO:0000313" key="5">
    <source>
        <dbReference type="EMBL" id="NWR44464.1"/>
    </source>
</evidence>
<name>A0A7K4XCP1_REGSA</name>
<dbReference type="InterPro" id="IPR025313">
    <property type="entry name" value="SPB4-like_CTE"/>
</dbReference>
<dbReference type="OrthoDB" id="10259640at2759"/>
<feature type="compositionally biased region" description="Basic residues" evidence="3">
    <location>
        <begin position="333"/>
        <end position="342"/>
    </location>
</feature>
<feature type="compositionally biased region" description="Acidic residues" evidence="3">
    <location>
        <begin position="393"/>
        <end position="405"/>
    </location>
</feature>
<accession>A0A7K4XCP1</accession>
<feature type="region of interest" description="Disordered" evidence="3">
    <location>
        <begin position="322"/>
        <end position="439"/>
    </location>
</feature>
<evidence type="ECO:0000256" key="1">
    <source>
        <dbReference type="ARBA" id="ARBA00022801"/>
    </source>
</evidence>
<feature type="region of interest" description="Disordered" evidence="3">
    <location>
        <begin position="296"/>
        <end position="315"/>
    </location>
</feature>
<feature type="compositionally biased region" description="Acidic residues" evidence="3">
    <location>
        <begin position="213"/>
        <end position="226"/>
    </location>
</feature>
<feature type="domain" description="ATP-dependent rRNA helicase SPB4-like C-terminal extension" evidence="4">
    <location>
        <begin position="43"/>
        <end position="106"/>
    </location>
</feature>
<dbReference type="AlphaFoldDB" id="A0A7K4XCP1"/>
<dbReference type="Pfam" id="PF13959">
    <property type="entry name" value="CTE_SPB4"/>
    <property type="match status" value="1"/>
</dbReference>
<reference evidence="5 6" key="1">
    <citation type="submission" date="2019-09" db="EMBL/GenBank/DDBJ databases">
        <title>Bird 10,000 Genomes (B10K) Project - Family phase.</title>
        <authorList>
            <person name="Zhang G."/>
        </authorList>
    </citation>
    <scope>NUCLEOTIDE SEQUENCE [LARGE SCALE GENOMIC DNA]</scope>
    <source>
        <strain evidence="5">B10K-DU-001-18</strain>
        <tissue evidence="5">Muscle</tissue>
    </source>
</reference>
<proteinExistence type="predicted"/>
<feature type="non-terminal residue" evidence="5">
    <location>
        <position position="1"/>
    </location>
</feature>
<evidence type="ECO:0000256" key="3">
    <source>
        <dbReference type="SAM" id="MobiDB-lite"/>
    </source>
</evidence>
<feature type="compositionally biased region" description="Polar residues" evidence="3">
    <location>
        <begin position="147"/>
        <end position="158"/>
    </location>
</feature>
<dbReference type="GO" id="GO:0016787">
    <property type="term" value="F:hydrolase activity"/>
    <property type="evidence" value="ECO:0007669"/>
    <property type="project" value="UniProtKB-KW"/>
</dbReference>
<dbReference type="SMART" id="SM01178">
    <property type="entry name" value="DUF4217"/>
    <property type="match status" value="1"/>
</dbReference>
<comment type="caution">
    <text evidence="5">The sequence shown here is derived from an EMBL/GenBank/DDBJ whole genome shotgun (WGS) entry which is preliminary data.</text>
</comment>
<dbReference type="GO" id="GO:0004386">
    <property type="term" value="F:helicase activity"/>
    <property type="evidence" value="ECO:0007669"/>
    <property type="project" value="UniProtKB-KW"/>
</dbReference>
<keyword evidence="2 5" id="KW-0067">ATP-binding</keyword>
<evidence type="ECO:0000256" key="2">
    <source>
        <dbReference type="ARBA" id="ARBA00022806"/>
    </source>
</evidence>
<evidence type="ECO:0000259" key="4">
    <source>
        <dbReference type="SMART" id="SM01178"/>
    </source>
</evidence>
<keyword evidence="6" id="KW-1185">Reference proteome</keyword>
<feature type="non-terminal residue" evidence="5">
    <location>
        <position position="466"/>
    </location>
</feature>
<dbReference type="Proteomes" id="UP000529728">
    <property type="component" value="Unassembled WGS sequence"/>
</dbReference>
<feature type="compositionally biased region" description="Acidic residues" evidence="3">
    <location>
        <begin position="181"/>
        <end position="199"/>
    </location>
</feature>
<keyword evidence="2 5" id="KW-0347">Helicase</keyword>
<feature type="compositionally biased region" description="Basic and acidic residues" evidence="3">
    <location>
        <begin position="343"/>
        <end position="355"/>
    </location>
</feature>
<feature type="region of interest" description="Disordered" evidence="3">
    <location>
        <begin position="121"/>
        <end position="263"/>
    </location>
</feature>
<sequence>RYKEGGEALLVLLPSEEKGMVEQLAQRKVPISEIKINPEKLTDIQKRMQAFLAQDQELKEKAQRCFVSYLRSVYLMKNKEVFDVSKLPLTEYAVSLGLAMAPRVRFLQRVRKQLCVNEADSGTDNLEDTEKTENTLTLVNEETVENHGTSFSGKTSVNKAKERQKRKETEECSASSGSAEESGESEDESKELSEEEEEEKEVHVPNSDSMPFFEDDDDDDEDDTEGLDLLTVKQRDVFGVEAKENPAPTTSKSKMKKKTTKTQEAKKILKKKFKVNTKVVFTEDGELVQQWPPVQKSSLAQADEEDDASGINLDKAKEILREEDKFDKEEYRKKVKEKHREKRLKEKAARREARNKNAQAEEETVAFLAHSGSENEFDPSTLPDPDKYKDSDAEQDSENEDSYSELEEKTGRKKRSYSNSATAEEMPLKRKKMQFSQDEDPCLPLDTGLSLAEDEELVLHLLNSHN</sequence>
<feature type="compositionally biased region" description="Basic and acidic residues" evidence="3">
    <location>
        <begin position="159"/>
        <end position="170"/>
    </location>
</feature>
<gene>
    <name evidence="5" type="primary">Ddx10</name>
    <name evidence="5" type="ORF">REGSAT_R05594</name>
</gene>
<keyword evidence="2 5" id="KW-0547">Nucleotide-binding</keyword>
<protein>
    <submittedName>
        <fullName evidence="5">DDX10 helicase</fullName>
    </submittedName>
</protein>